<reference evidence="8 9" key="1">
    <citation type="submission" date="2023-04" db="EMBL/GenBank/DDBJ databases">
        <title>Genome of Basidiobolus ranarum AG-B5.</title>
        <authorList>
            <person name="Stajich J.E."/>
            <person name="Carter-House D."/>
            <person name="Gryganskyi A."/>
        </authorList>
    </citation>
    <scope>NUCLEOTIDE SEQUENCE [LARGE SCALE GENOMIC DNA]</scope>
    <source>
        <strain evidence="8 9">AG-B5</strain>
    </source>
</reference>
<feature type="transmembrane region" description="Helical" evidence="6">
    <location>
        <begin position="62"/>
        <end position="84"/>
    </location>
</feature>
<dbReference type="EMBL" id="JASJQH010009206">
    <property type="protein sequence ID" value="KAK9680574.1"/>
    <property type="molecule type" value="Genomic_DNA"/>
</dbReference>
<evidence type="ECO:0000256" key="7">
    <source>
        <dbReference type="SAM" id="SignalP"/>
    </source>
</evidence>
<comment type="subcellular location">
    <subcellularLocation>
        <location evidence="1">Membrane</location>
        <topology evidence="1">Multi-pass membrane protein</topology>
    </subcellularLocation>
</comment>
<keyword evidence="2" id="KW-0813">Transport</keyword>
<feature type="transmembrane region" description="Helical" evidence="6">
    <location>
        <begin position="156"/>
        <end position="187"/>
    </location>
</feature>
<comment type="caution">
    <text evidence="8">The sequence shown here is derived from an EMBL/GenBank/DDBJ whole genome shotgun (WGS) entry which is preliminary data.</text>
</comment>
<feature type="transmembrane region" description="Helical" evidence="6">
    <location>
        <begin position="105"/>
        <end position="125"/>
    </location>
</feature>
<gene>
    <name evidence="8" type="ORF">K7432_015891</name>
</gene>
<keyword evidence="5 6" id="KW-0472">Membrane</keyword>
<dbReference type="InterPro" id="IPR036259">
    <property type="entry name" value="MFS_trans_sf"/>
</dbReference>
<accession>A0ABR2VN43</accession>
<evidence type="ECO:0000256" key="3">
    <source>
        <dbReference type="ARBA" id="ARBA00022692"/>
    </source>
</evidence>
<evidence type="ECO:0000313" key="8">
    <source>
        <dbReference type="EMBL" id="KAK9680574.1"/>
    </source>
</evidence>
<keyword evidence="7" id="KW-0732">Signal</keyword>
<protein>
    <submittedName>
        <fullName evidence="8">Uncharacterized protein</fullName>
    </submittedName>
</protein>
<feature type="transmembrane region" description="Helical" evidence="6">
    <location>
        <begin position="262"/>
        <end position="282"/>
    </location>
</feature>
<evidence type="ECO:0000313" key="9">
    <source>
        <dbReference type="Proteomes" id="UP001479436"/>
    </source>
</evidence>
<feature type="chain" id="PRO_5046106001" evidence="7">
    <location>
        <begin position="16"/>
        <end position="335"/>
    </location>
</feature>
<organism evidence="8 9">
    <name type="scientific">Basidiobolus ranarum</name>
    <dbReference type="NCBI Taxonomy" id="34480"/>
    <lineage>
        <taxon>Eukaryota</taxon>
        <taxon>Fungi</taxon>
        <taxon>Fungi incertae sedis</taxon>
        <taxon>Zoopagomycota</taxon>
        <taxon>Entomophthoromycotina</taxon>
        <taxon>Basidiobolomycetes</taxon>
        <taxon>Basidiobolales</taxon>
        <taxon>Basidiobolaceae</taxon>
        <taxon>Basidiobolus</taxon>
    </lineage>
</organism>
<feature type="signal peptide" evidence="7">
    <location>
        <begin position="1"/>
        <end position="15"/>
    </location>
</feature>
<dbReference type="PANTHER" id="PTHR19432">
    <property type="entry name" value="SUGAR TRANSPORTER"/>
    <property type="match status" value="1"/>
</dbReference>
<evidence type="ECO:0000256" key="5">
    <source>
        <dbReference type="ARBA" id="ARBA00023136"/>
    </source>
</evidence>
<keyword evidence="4 6" id="KW-1133">Transmembrane helix</keyword>
<proteinExistence type="predicted"/>
<keyword evidence="9" id="KW-1185">Reference proteome</keyword>
<name>A0ABR2VN43_9FUNG</name>
<feature type="transmembrane region" description="Helical" evidence="6">
    <location>
        <begin position="307"/>
        <end position="327"/>
    </location>
</feature>
<evidence type="ECO:0000256" key="6">
    <source>
        <dbReference type="SAM" id="Phobius"/>
    </source>
</evidence>
<keyword evidence="3 6" id="KW-0812">Transmembrane</keyword>
<evidence type="ECO:0000256" key="1">
    <source>
        <dbReference type="ARBA" id="ARBA00004141"/>
    </source>
</evidence>
<evidence type="ECO:0000256" key="4">
    <source>
        <dbReference type="ARBA" id="ARBA00022989"/>
    </source>
</evidence>
<dbReference type="PANTHER" id="PTHR19432:SF35">
    <property type="entry name" value="SOLUTE CARRIER FAMILY 45 MEMBER 3 ISOFORM X1"/>
    <property type="match status" value="1"/>
</dbReference>
<evidence type="ECO:0000256" key="2">
    <source>
        <dbReference type="ARBA" id="ARBA00022448"/>
    </source>
</evidence>
<dbReference type="SUPFAM" id="SSF103473">
    <property type="entry name" value="MFS general substrate transporter"/>
    <property type="match status" value="1"/>
</dbReference>
<dbReference type="Proteomes" id="UP001479436">
    <property type="component" value="Unassembled WGS sequence"/>
</dbReference>
<sequence length="335" mass="37132">MMASFTLFFTVGVTSFCVKERRLGRSELGENTSNSPFQTLFSIIKSVRTLPEPIQRICNTQFFAWIGWFPFLFYSTTWVSELYVSDPFQKSEEDAIGASTRAGSFALFLFALVSLTTSCVLPLVIDSSNNSGYSPKPSECNPLGLDLPRCYTFSHIIFAMSMIFTLAVTSVGEATVIIAICGFSWAVTLWAPFSLIGEFLAKAQRGLGRPTGIHHDGAEYHPLQEARDGDEDQRHPIRHVEEIPNELNAEHSAGLILGIHNMYIVFPQFVITFISSIVFYLFEPHQPQIPVDSSPIVGEEAGHNPDAIGWVLRIGGVSAIAAAVFSLKIKQYYQT</sequence>